<dbReference type="SMART" id="SM00345">
    <property type="entry name" value="HTH_GNTR"/>
    <property type="match status" value="2"/>
</dbReference>
<dbReference type="InterPro" id="IPR000524">
    <property type="entry name" value="Tscrpt_reg_HTH_GntR"/>
</dbReference>
<dbReference type="PANTHER" id="PTHR44846:SF17">
    <property type="entry name" value="GNTR-FAMILY TRANSCRIPTIONAL REGULATOR"/>
    <property type="match status" value="1"/>
</dbReference>
<dbReference type="PROSITE" id="PS50949">
    <property type="entry name" value="HTH_GNTR"/>
    <property type="match status" value="2"/>
</dbReference>
<keyword evidence="1" id="KW-0805">Transcription regulation</keyword>
<dbReference type="SUPFAM" id="SSF46785">
    <property type="entry name" value="Winged helix' DNA-binding domain"/>
    <property type="match status" value="2"/>
</dbReference>
<dbReference type="InterPro" id="IPR036390">
    <property type="entry name" value="WH_DNA-bd_sf"/>
</dbReference>
<dbReference type="PANTHER" id="PTHR44846">
    <property type="entry name" value="MANNOSYL-D-GLYCERATE TRANSPORT/METABOLISM SYSTEM REPRESSOR MNGR-RELATED"/>
    <property type="match status" value="1"/>
</dbReference>
<evidence type="ECO:0000313" key="6">
    <source>
        <dbReference type="Proteomes" id="UP001500831"/>
    </source>
</evidence>
<dbReference type="Gene3D" id="1.10.10.10">
    <property type="entry name" value="Winged helix-like DNA-binding domain superfamily/Winged helix DNA-binding domain"/>
    <property type="match status" value="2"/>
</dbReference>
<name>A0ABN3W8T4_9ACTN</name>
<feature type="domain" description="HTH gntR-type" evidence="4">
    <location>
        <begin position="12"/>
        <end position="80"/>
    </location>
</feature>
<comment type="caution">
    <text evidence="5">The sequence shown here is derived from an EMBL/GenBank/DDBJ whole genome shotgun (WGS) entry which is preliminary data.</text>
</comment>
<keyword evidence="2" id="KW-0238">DNA-binding</keyword>
<dbReference type="CDD" id="cd07377">
    <property type="entry name" value="WHTH_GntR"/>
    <property type="match status" value="2"/>
</dbReference>
<evidence type="ECO:0000256" key="1">
    <source>
        <dbReference type="ARBA" id="ARBA00023015"/>
    </source>
</evidence>
<dbReference type="PRINTS" id="PR00035">
    <property type="entry name" value="HTHGNTR"/>
</dbReference>
<keyword evidence="3" id="KW-0804">Transcription</keyword>
<proteinExistence type="predicted"/>
<evidence type="ECO:0000259" key="4">
    <source>
        <dbReference type="PROSITE" id="PS50949"/>
    </source>
</evidence>
<dbReference type="EMBL" id="BAAAVI010000087">
    <property type="protein sequence ID" value="GAA2906697.1"/>
    <property type="molecule type" value="Genomic_DNA"/>
</dbReference>
<reference evidence="5 6" key="1">
    <citation type="journal article" date="2019" name="Int. J. Syst. Evol. Microbiol.">
        <title>The Global Catalogue of Microorganisms (GCM) 10K type strain sequencing project: providing services to taxonomists for standard genome sequencing and annotation.</title>
        <authorList>
            <consortium name="The Broad Institute Genomics Platform"/>
            <consortium name="The Broad Institute Genome Sequencing Center for Infectious Disease"/>
            <person name="Wu L."/>
            <person name="Ma J."/>
        </authorList>
    </citation>
    <scope>NUCLEOTIDE SEQUENCE [LARGE SCALE GENOMIC DNA]</scope>
    <source>
        <strain evidence="5 6">JCM 6242</strain>
    </source>
</reference>
<dbReference type="Proteomes" id="UP001500831">
    <property type="component" value="Unassembled WGS sequence"/>
</dbReference>
<organism evidence="5 6">
    <name type="scientific">Streptosporangium fragile</name>
    <dbReference type="NCBI Taxonomy" id="46186"/>
    <lineage>
        <taxon>Bacteria</taxon>
        <taxon>Bacillati</taxon>
        <taxon>Actinomycetota</taxon>
        <taxon>Actinomycetes</taxon>
        <taxon>Streptosporangiales</taxon>
        <taxon>Streptosporangiaceae</taxon>
        <taxon>Streptosporangium</taxon>
    </lineage>
</organism>
<keyword evidence="6" id="KW-1185">Reference proteome</keyword>
<accession>A0ABN3W8T4</accession>
<dbReference type="InterPro" id="IPR036388">
    <property type="entry name" value="WH-like_DNA-bd_sf"/>
</dbReference>
<protein>
    <recommendedName>
        <fullName evidence="4">HTH gntR-type domain-containing protein</fullName>
    </recommendedName>
</protein>
<feature type="domain" description="HTH gntR-type" evidence="4">
    <location>
        <begin position="87"/>
        <end position="155"/>
    </location>
</feature>
<gene>
    <name evidence="5" type="ORF">GCM10010517_72910</name>
</gene>
<evidence type="ECO:0000256" key="3">
    <source>
        <dbReference type="ARBA" id="ARBA00023163"/>
    </source>
</evidence>
<sequence length="157" mass="16998">MTSDAGRWLTGGRVYRRLADPLRAQIAAGEYPLGGALPSEAALAECYRLARSTVRRGLAVLEAEELIIALPSKGRVVTDPDPEVSPAYRYQAIADDLREQIRTGSLAAGSRVPSELALCRRHGASRNTVRQALGELEREGVIVVRHGKGRFVQPAPD</sequence>
<dbReference type="InterPro" id="IPR050679">
    <property type="entry name" value="Bact_HTH_transcr_reg"/>
</dbReference>
<dbReference type="RefSeq" id="WP_344981034.1">
    <property type="nucleotide sequence ID" value="NZ_BAAAVI010000087.1"/>
</dbReference>
<dbReference type="Pfam" id="PF00392">
    <property type="entry name" value="GntR"/>
    <property type="match status" value="2"/>
</dbReference>
<evidence type="ECO:0000256" key="2">
    <source>
        <dbReference type="ARBA" id="ARBA00023125"/>
    </source>
</evidence>
<evidence type="ECO:0000313" key="5">
    <source>
        <dbReference type="EMBL" id="GAA2906697.1"/>
    </source>
</evidence>